<proteinExistence type="predicted"/>
<gene>
    <name evidence="2" type="ORF">DL239_19840</name>
</gene>
<dbReference type="Proteomes" id="UP001429564">
    <property type="component" value="Unassembled WGS sequence"/>
</dbReference>
<organism evidence="2 3">
    <name type="scientific">Parasedimentitalea denitrificans</name>
    <dbReference type="NCBI Taxonomy" id="2211118"/>
    <lineage>
        <taxon>Bacteria</taxon>
        <taxon>Pseudomonadati</taxon>
        <taxon>Pseudomonadota</taxon>
        <taxon>Alphaproteobacteria</taxon>
        <taxon>Rhodobacterales</taxon>
        <taxon>Paracoccaceae</taxon>
        <taxon>Parasedimentitalea</taxon>
    </lineage>
</organism>
<evidence type="ECO:0000313" key="2">
    <source>
        <dbReference type="EMBL" id="NIZ63222.1"/>
    </source>
</evidence>
<keyword evidence="3" id="KW-1185">Reference proteome</keyword>
<name>A0ABX0WEW2_9RHOB</name>
<evidence type="ECO:0000313" key="3">
    <source>
        <dbReference type="Proteomes" id="UP001429564"/>
    </source>
</evidence>
<feature type="region of interest" description="Disordered" evidence="1">
    <location>
        <begin position="1"/>
        <end position="24"/>
    </location>
</feature>
<comment type="caution">
    <text evidence="2">The sequence shown here is derived from an EMBL/GenBank/DDBJ whole genome shotgun (WGS) entry which is preliminary data.</text>
</comment>
<reference evidence="2 3" key="1">
    <citation type="submission" date="2018-05" db="EMBL/GenBank/DDBJ databases">
        <authorList>
            <person name="Zhang Y.-J."/>
        </authorList>
    </citation>
    <scope>NUCLEOTIDE SEQUENCE [LARGE SCALE GENOMIC DNA]</scope>
    <source>
        <strain evidence="2 3">CY04</strain>
    </source>
</reference>
<dbReference type="EMBL" id="QHLQ01000031">
    <property type="protein sequence ID" value="NIZ63222.1"/>
    <property type="molecule type" value="Genomic_DNA"/>
</dbReference>
<sequence length="84" mass="9456">MKTRKLAQGLSRERTVGRASKMSPRQLTTVLRQCGYSRKTAFAAANVFNDVVEALRLGKFPPPRTNDEALEAIRKIKRIADKLI</sequence>
<evidence type="ECO:0000256" key="1">
    <source>
        <dbReference type="SAM" id="MobiDB-lite"/>
    </source>
</evidence>
<protein>
    <submittedName>
        <fullName evidence="2">Uncharacterized protein</fullName>
    </submittedName>
</protein>
<accession>A0ABX0WEW2</accession>